<evidence type="ECO:0000256" key="2">
    <source>
        <dbReference type="ARBA" id="ARBA00011123"/>
    </source>
</evidence>
<evidence type="ECO:0000313" key="13">
    <source>
        <dbReference type="Proteomes" id="UP000579812"/>
    </source>
</evidence>
<protein>
    <recommendedName>
        <fullName evidence="10">Glutamyl-tRNA(Gln) amidotransferase subunit B, mitochondrial</fullName>
        <shortName evidence="10">Glu-AdT subunit B</shortName>
        <ecNumber evidence="10">6.3.5.-</ecNumber>
    </recommendedName>
    <alternativeName>
        <fullName evidence="10">Cytochrome oxidase assembly factor PET112 homolog</fullName>
    </alternativeName>
    <alternativeName>
        <fullName evidence="10">PET112-like</fullName>
    </alternativeName>
</protein>
<keyword evidence="6 10" id="KW-0648">Protein biosynthesis</keyword>
<proteinExistence type="inferred from homology"/>
<dbReference type="InterPro" id="IPR004413">
    <property type="entry name" value="GatB"/>
</dbReference>
<comment type="caution">
    <text evidence="12">The sequence shown here is derived from an EMBL/GenBank/DDBJ whole genome shotgun (WGS) entry which is preliminary data.</text>
</comment>
<comment type="subunit">
    <text evidence="2">Heterotrimer of A, B and C subunits.</text>
</comment>
<evidence type="ECO:0000313" key="12">
    <source>
        <dbReference type="EMBL" id="KAF4118807.1"/>
    </source>
</evidence>
<sequence length="622" mass="69105">MRESPATNCPTVINTRFANAVIRSRRKLCLCATGIMGVEVFSSSSYVTLASSWRLCKTTCTICPHTNTSMAASSSGYSRMFFNLRKYANKSQSLYHINTFNLVIRTLWISGSKTQLQPKVHTKSLPQMVGVVGLEIHAQIQSTSKLFSGSHVRFLAPPNSLVSHFDASLPGTLPVLNRRCVEAAVLTGLALNCTINGKSLFDRKHYFYADMPAGYQITQQRVPIAVNGMLVYSHFEGHRRNPVVTKSVKIKQIQLEQDSGKSLHDDERGQTLIDLNRAGVGLMELVMEPEMCCGEEAAAAVRELQLIVQALGTCQANMAEGQLRVDANVSVHRPGEPLGVRTEVKNINSVRHLAKAIDYEIQRQMEVLQSGGTVLNETRAFDSKSGNTVPMRDKEGLQDYRFMPEPNLPPLFVYESEASVPAGVDPAQVVVIGRLSAQLPELPSVKRTRLVETYGILQEHSFTLVNEDGLMDYFESVVQMTKAEPRKVIGWVIKELMGNMNSQSLKVSQSPISPSALAELINLVESGHISSSTAKQVFQEMWKAPEKTVGQIVKEQNLWMINDKEELQKICKRIVESHPEEVQIIRGGNKKVLNKLMGEVQRETKGRTDPVQVRAILEKMVS</sequence>
<dbReference type="InterPro" id="IPR023168">
    <property type="entry name" value="GatB_Yqey_C_2"/>
</dbReference>
<dbReference type="NCBIfam" id="TIGR00133">
    <property type="entry name" value="gatB"/>
    <property type="match status" value="1"/>
</dbReference>
<evidence type="ECO:0000256" key="8">
    <source>
        <dbReference type="ARBA" id="ARBA00047380"/>
    </source>
</evidence>
<dbReference type="Gene3D" id="1.10.10.410">
    <property type="match status" value="1"/>
</dbReference>
<feature type="domain" description="Asn/Gln amidotransferase" evidence="11">
    <location>
        <begin position="472"/>
        <end position="621"/>
    </location>
</feature>
<comment type="subcellular location">
    <subcellularLocation>
        <location evidence="10">Mitochondrion</location>
    </subcellularLocation>
</comment>
<comment type="catalytic activity">
    <reaction evidence="8">
        <text>L-aspartyl-tRNA(Asn) + L-glutamine + ATP + H2O = L-asparaginyl-tRNA(Asn) + L-glutamate + ADP + phosphate + 2 H(+)</text>
        <dbReference type="Rhea" id="RHEA:14513"/>
        <dbReference type="Rhea" id="RHEA-COMP:9674"/>
        <dbReference type="Rhea" id="RHEA-COMP:9677"/>
        <dbReference type="ChEBI" id="CHEBI:15377"/>
        <dbReference type="ChEBI" id="CHEBI:15378"/>
        <dbReference type="ChEBI" id="CHEBI:29985"/>
        <dbReference type="ChEBI" id="CHEBI:30616"/>
        <dbReference type="ChEBI" id="CHEBI:43474"/>
        <dbReference type="ChEBI" id="CHEBI:58359"/>
        <dbReference type="ChEBI" id="CHEBI:78515"/>
        <dbReference type="ChEBI" id="CHEBI:78516"/>
        <dbReference type="ChEBI" id="CHEBI:456216"/>
    </reaction>
</comment>
<dbReference type="EMBL" id="JAAMOB010000001">
    <property type="protein sequence ID" value="KAF4118807.1"/>
    <property type="molecule type" value="Genomic_DNA"/>
</dbReference>
<dbReference type="NCBIfam" id="NF004012">
    <property type="entry name" value="PRK05477.1-2"/>
    <property type="match status" value="1"/>
</dbReference>
<keyword evidence="5 10" id="KW-0067">ATP-binding</keyword>
<dbReference type="InterPro" id="IPR017959">
    <property type="entry name" value="Asn/Gln-tRNA_amidoTrfase_suB/E"/>
</dbReference>
<dbReference type="FunFam" id="1.10.10.410:FF:000001">
    <property type="entry name" value="Aspartyl/glutamyl-tRNA(Asn/Gln) amidotransferase subunit B"/>
    <property type="match status" value="1"/>
</dbReference>
<keyword evidence="3 10" id="KW-0436">Ligase</keyword>
<dbReference type="SUPFAM" id="SSF55931">
    <property type="entry name" value="Glutamine synthetase/guanido kinase"/>
    <property type="match status" value="1"/>
</dbReference>
<evidence type="ECO:0000256" key="1">
    <source>
        <dbReference type="ARBA" id="ARBA00005306"/>
    </source>
</evidence>
<evidence type="ECO:0000256" key="10">
    <source>
        <dbReference type="HAMAP-Rule" id="MF_03147"/>
    </source>
</evidence>
<keyword evidence="4 10" id="KW-0547">Nucleotide-binding</keyword>
<dbReference type="Proteomes" id="UP000579812">
    <property type="component" value="Unassembled WGS sequence"/>
</dbReference>
<dbReference type="SUPFAM" id="SSF89095">
    <property type="entry name" value="GatB/YqeY motif"/>
    <property type="match status" value="1"/>
</dbReference>
<comment type="function">
    <text evidence="7">Allows the formation of correctly charged Asn-tRNA(Asn) or Gln-tRNA(Gln) through the transamidation of misacylated Asp-tRNA(Asn) or Glu-tRNA(Gln) in organisms which lack either or both of asparaginyl-tRNA or glutaminyl-tRNA synthetases. The reaction takes place in the presence of glutamine and ATP through an activated phospho-Asp-tRNA(Asn) or phospho-Glu-tRNA(Gln).</text>
</comment>
<dbReference type="EC" id="6.3.5.-" evidence="10"/>
<dbReference type="GO" id="GO:0070681">
    <property type="term" value="P:glutaminyl-tRNAGln biosynthesis via transamidation"/>
    <property type="evidence" value="ECO:0007669"/>
    <property type="project" value="UniProtKB-UniRule"/>
</dbReference>
<dbReference type="Pfam" id="PF02637">
    <property type="entry name" value="GatB_Yqey"/>
    <property type="match status" value="1"/>
</dbReference>
<dbReference type="HAMAP" id="MF_00121">
    <property type="entry name" value="GatB"/>
    <property type="match status" value="1"/>
</dbReference>
<dbReference type="OrthoDB" id="1722066at2759"/>
<reference evidence="12 13" key="1">
    <citation type="submission" date="2020-04" db="EMBL/GenBank/DDBJ databases">
        <title>Chromosome-level genome assembly of a cyprinid fish Onychostoma macrolepis by integration of Nanopore Sequencing, Bionano and Hi-C technology.</title>
        <authorList>
            <person name="Wang D."/>
        </authorList>
    </citation>
    <scope>NUCLEOTIDE SEQUENCE [LARGE SCALE GENOMIC DNA]</scope>
    <source>
        <strain evidence="12">SWU-2019</strain>
        <tissue evidence="12">Muscle</tissue>
    </source>
</reference>
<dbReference type="SMART" id="SM00845">
    <property type="entry name" value="GatB_Yqey"/>
    <property type="match status" value="1"/>
</dbReference>
<keyword evidence="10" id="KW-0496">Mitochondrion</keyword>
<evidence type="ECO:0000256" key="5">
    <source>
        <dbReference type="ARBA" id="ARBA00022840"/>
    </source>
</evidence>
<evidence type="ECO:0000259" key="11">
    <source>
        <dbReference type="SMART" id="SM00845"/>
    </source>
</evidence>
<dbReference type="GO" id="GO:0005524">
    <property type="term" value="F:ATP binding"/>
    <property type="evidence" value="ECO:0007669"/>
    <property type="project" value="UniProtKB-KW"/>
</dbReference>
<dbReference type="InterPro" id="IPR003789">
    <property type="entry name" value="Asn/Gln_tRNA_amidoTrase-B-like"/>
</dbReference>
<dbReference type="GO" id="GO:0030956">
    <property type="term" value="C:glutamyl-tRNA(Gln) amidotransferase complex"/>
    <property type="evidence" value="ECO:0007669"/>
    <property type="project" value="UniProtKB-UniRule"/>
</dbReference>
<dbReference type="InterPro" id="IPR042114">
    <property type="entry name" value="GatB_C_1"/>
</dbReference>
<evidence type="ECO:0000256" key="9">
    <source>
        <dbReference type="ARBA" id="ARBA00047913"/>
    </source>
</evidence>
<dbReference type="InterPro" id="IPR006075">
    <property type="entry name" value="Asn/Gln-tRNA_Trfase_suB/E_cat"/>
</dbReference>
<evidence type="ECO:0000256" key="3">
    <source>
        <dbReference type="ARBA" id="ARBA00022598"/>
    </source>
</evidence>
<dbReference type="InterPro" id="IPR014746">
    <property type="entry name" value="Gln_synth/guanido_kin_cat_dom"/>
</dbReference>
<comment type="similarity">
    <text evidence="1 10">Belongs to the GatB/GatE family. GatB subfamily.</text>
</comment>
<dbReference type="Pfam" id="PF02934">
    <property type="entry name" value="GatB_N"/>
    <property type="match status" value="1"/>
</dbReference>
<dbReference type="RefSeq" id="XP_058641223.1">
    <property type="nucleotide sequence ID" value="XM_058785240.1"/>
</dbReference>
<dbReference type="InterPro" id="IPR018027">
    <property type="entry name" value="Asn/Gln_amidotransferase"/>
</dbReference>
<dbReference type="AlphaFoldDB" id="A0A7J6DHN1"/>
<dbReference type="NCBIfam" id="NF004014">
    <property type="entry name" value="PRK05477.1-4"/>
    <property type="match status" value="1"/>
</dbReference>
<dbReference type="PANTHER" id="PTHR11659">
    <property type="entry name" value="GLUTAMYL-TRNA GLN AMIDOTRANSFERASE SUBUNIT B MITOCHONDRIAL AND PROKARYOTIC PET112-RELATED"/>
    <property type="match status" value="1"/>
</dbReference>
<evidence type="ECO:0000256" key="7">
    <source>
        <dbReference type="ARBA" id="ARBA00024799"/>
    </source>
</evidence>
<dbReference type="GO" id="GO:0050567">
    <property type="term" value="F:glutaminyl-tRNA synthase (glutamine-hydrolyzing) activity"/>
    <property type="evidence" value="ECO:0007669"/>
    <property type="project" value="UniProtKB-UniRule"/>
</dbReference>
<dbReference type="PANTHER" id="PTHR11659:SF0">
    <property type="entry name" value="GLUTAMYL-TRNA(GLN) AMIDOTRANSFERASE SUBUNIT B, MITOCHONDRIAL"/>
    <property type="match status" value="1"/>
</dbReference>
<comment type="catalytic activity">
    <reaction evidence="9 10">
        <text>L-glutamyl-tRNA(Gln) + L-glutamine + ATP + H2O = L-glutaminyl-tRNA(Gln) + L-glutamate + ADP + phosphate + H(+)</text>
        <dbReference type="Rhea" id="RHEA:17521"/>
        <dbReference type="Rhea" id="RHEA-COMP:9681"/>
        <dbReference type="Rhea" id="RHEA-COMP:9684"/>
        <dbReference type="ChEBI" id="CHEBI:15377"/>
        <dbReference type="ChEBI" id="CHEBI:15378"/>
        <dbReference type="ChEBI" id="CHEBI:29985"/>
        <dbReference type="ChEBI" id="CHEBI:30616"/>
        <dbReference type="ChEBI" id="CHEBI:43474"/>
        <dbReference type="ChEBI" id="CHEBI:58359"/>
        <dbReference type="ChEBI" id="CHEBI:78520"/>
        <dbReference type="ChEBI" id="CHEBI:78521"/>
        <dbReference type="ChEBI" id="CHEBI:456216"/>
    </reaction>
</comment>
<dbReference type="GO" id="GO:0005739">
    <property type="term" value="C:mitochondrion"/>
    <property type="evidence" value="ECO:0007669"/>
    <property type="project" value="UniProtKB-SubCell"/>
</dbReference>
<gene>
    <name evidence="10" type="primary">GATB</name>
    <name evidence="10" type="synonym">PET112</name>
    <name evidence="10" type="synonym">PET112L</name>
    <name evidence="12" type="ORF">G5714_000858</name>
</gene>
<comment type="subunit">
    <text evidence="10">Subunit of the heterotrimeric GatCAB amidotransferase (AdT) complex, composed of A (QRSL1), B (GATB) and C (GATC) subunits.</text>
</comment>
<organism evidence="12 13">
    <name type="scientific">Onychostoma macrolepis</name>
    <dbReference type="NCBI Taxonomy" id="369639"/>
    <lineage>
        <taxon>Eukaryota</taxon>
        <taxon>Metazoa</taxon>
        <taxon>Chordata</taxon>
        <taxon>Craniata</taxon>
        <taxon>Vertebrata</taxon>
        <taxon>Euteleostomi</taxon>
        <taxon>Actinopterygii</taxon>
        <taxon>Neopterygii</taxon>
        <taxon>Teleostei</taxon>
        <taxon>Ostariophysi</taxon>
        <taxon>Cypriniformes</taxon>
        <taxon>Cyprinidae</taxon>
        <taxon>Acrossocheilinae</taxon>
        <taxon>Onychostoma</taxon>
    </lineage>
</organism>
<comment type="function">
    <text evidence="10">Allows the formation of correctly charged Gln-tRNA(Gln) through the transamidation of misacylated Glu-tRNA(Gln) in the mitochondria. The reaction takes place in the presence of glutamine and ATP through an activated gamma-phospho-Glu-tRNA(Gln).</text>
</comment>
<evidence type="ECO:0000256" key="6">
    <source>
        <dbReference type="ARBA" id="ARBA00022917"/>
    </source>
</evidence>
<keyword evidence="13" id="KW-1185">Reference proteome</keyword>
<evidence type="ECO:0000256" key="4">
    <source>
        <dbReference type="ARBA" id="ARBA00022741"/>
    </source>
</evidence>
<dbReference type="GO" id="GO:0032543">
    <property type="term" value="P:mitochondrial translation"/>
    <property type="evidence" value="ECO:0007669"/>
    <property type="project" value="UniProtKB-UniRule"/>
</dbReference>
<dbReference type="Gene3D" id="1.10.150.380">
    <property type="entry name" value="GatB domain, N-terminal subdomain"/>
    <property type="match status" value="1"/>
</dbReference>
<accession>A0A7J6DHN1</accession>
<dbReference type="GeneID" id="131545982"/>
<name>A0A7J6DHN1_9TELE</name>